<dbReference type="SUPFAM" id="SSF48403">
    <property type="entry name" value="Ankyrin repeat"/>
    <property type="match status" value="1"/>
</dbReference>
<evidence type="ECO:0000256" key="1">
    <source>
        <dbReference type="ARBA" id="ARBA00022737"/>
    </source>
</evidence>
<evidence type="ECO:0000313" key="4">
    <source>
        <dbReference type="EMBL" id="KAH7141708.1"/>
    </source>
</evidence>
<dbReference type="Pfam" id="PF12796">
    <property type="entry name" value="Ank_2"/>
    <property type="match status" value="1"/>
</dbReference>
<dbReference type="PROSITE" id="PS50297">
    <property type="entry name" value="ANK_REP_REGION"/>
    <property type="match status" value="1"/>
</dbReference>
<dbReference type="PANTHER" id="PTHR24198">
    <property type="entry name" value="ANKYRIN REPEAT AND PROTEIN KINASE DOMAIN-CONTAINING PROTEIN"/>
    <property type="match status" value="1"/>
</dbReference>
<dbReference type="InterPro" id="IPR002110">
    <property type="entry name" value="Ankyrin_rpt"/>
</dbReference>
<feature type="repeat" description="ANK" evidence="3">
    <location>
        <begin position="18"/>
        <end position="50"/>
    </location>
</feature>
<sequence length="135" mass="15081">MAWVLLEMGANINARNKAGMTPLHLTICKNHVRFVRFLVDMGAEPSVVDGNNKTALHWAITELVEGSTKYIEVTERMVERAKNTAAQDNEGLSALHMMASQGSHSSHARVHYVRMKLESGCDLDVEDFCERQTPL</sequence>
<dbReference type="InterPro" id="IPR036770">
    <property type="entry name" value="Ankyrin_rpt-contain_sf"/>
</dbReference>
<dbReference type="Gene3D" id="1.25.40.20">
    <property type="entry name" value="Ankyrin repeat-containing domain"/>
    <property type="match status" value="1"/>
</dbReference>
<proteinExistence type="predicted"/>
<dbReference type="OrthoDB" id="5097300at2759"/>
<dbReference type="Proteomes" id="UP000738349">
    <property type="component" value="Unassembled WGS sequence"/>
</dbReference>
<reference evidence="4" key="1">
    <citation type="journal article" date="2021" name="Nat. Commun.">
        <title>Genetic determinants of endophytism in the Arabidopsis root mycobiome.</title>
        <authorList>
            <person name="Mesny F."/>
            <person name="Miyauchi S."/>
            <person name="Thiergart T."/>
            <person name="Pickel B."/>
            <person name="Atanasova L."/>
            <person name="Karlsson M."/>
            <person name="Huettel B."/>
            <person name="Barry K.W."/>
            <person name="Haridas S."/>
            <person name="Chen C."/>
            <person name="Bauer D."/>
            <person name="Andreopoulos W."/>
            <person name="Pangilinan J."/>
            <person name="LaButti K."/>
            <person name="Riley R."/>
            <person name="Lipzen A."/>
            <person name="Clum A."/>
            <person name="Drula E."/>
            <person name="Henrissat B."/>
            <person name="Kohler A."/>
            <person name="Grigoriev I.V."/>
            <person name="Martin F.M."/>
            <person name="Hacquard S."/>
        </authorList>
    </citation>
    <scope>NUCLEOTIDE SEQUENCE</scope>
    <source>
        <strain evidence="4">MPI-CAGE-AT-0147</strain>
    </source>
</reference>
<evidence type="ECO:0000256" key="2">
    <source>
        <dbReference type="ARBA" id="ARBA00023043"/>
    </source>
</evidence>
<organism evidence="4 5">
    <name type="scientific">Dactylonectria macrodidyma</name>
    <dbReference type="NCBI Taxonomy" id="307937"/>
    <lineage>
        <taxon>Eukaryota</taxon>
        <taxon>Fungi</taxon>
        <taxon>Dikarya</taxon>
        <taxon>Ascomycota</taxon>
        <taxon>Pezizomycotina</taxon>
        <taxon>Sordariomycetes</taxon>
        <taxon>Hypocreomycetidae</taxon>
        <taxon>Hypocreales</taxon>
        <taxon>Nectriaceae</taxon>
        <taxon>Dactylonectria</taxon>
    </lineage>
</organism>
<dbReference type="EMBL" id="JAGMUV010000010">
    <property type="protein sequence ID" value="KAH7141708.1"/>
    <property type="molecule type" value="Genomic_DNA"/>
</dbReference>
<keyword evidence="2 3" id="KW-0040">ANK repeat</keyword>
<evidence type="ECO:0000256" key="3">
    <source>
        <dbReference type="PROSITE-ProRule" id="PRU00023"/>
    </source>
</evidence>
<gene>
    <name evidence="4" type="ORF">EDB81DRAFT_884780</name>
</gene>
<evidence type="ECO:0000313" key="5">
    <source>
        <dbReference type="Proteomes" id="UP000738349"/>
    </source>
</evidence>
<dbReference type="SMART" id="SM00248">
    <property type="entry name" value="ANK"/>
    <property type="match status" value="3"/>
</dbReference>
<feature type="repeat" description="ANK" evidence="3">
    <location>
        <begin position="90"/>
        <end position="128"/>
    </location>
</feature>
<dbReference type="PROSITE" id="PS50088">
    <property type="entry name" value="ANK_REPEAT"/>
    <property type="match status" value="2"/>
</dbReference>
<dbReference type="AlphaFoldDB" id="A0A9P9ER41"/>
<accession>A0A9P9ER41</accession>
<comment type="caution">
    <text evidence="4">The sequence shown here is derived from an EMBL/GenBank/DDBJ whole genome shotgun (WGS) entry which is preliminary data.</text>
</comment>
<name>A0A9P9ER41_9HYPO</name>
<keyword evidence="1" id="KW-0677">Repeat</keyword>
<protein>
    <submittedName>
        <fullName evidence="4">Ankyrin repeat-containing domain protein</fullName>
    </submittedName>
</protein>
<keyword evidence="5" id="KW-1185">Reference proteome</keyword>
<dbReference type="PANTHER" id="PTHR24198:SF165">
    <property type="entry name" value="ANKYRIN REPEAT-CONTAINING PROTEIN-RELATED"/>
    <property type="match status" value="1"/>
</dbReference>